<dbReference type="EMBL" id="JANBPY010001345">
    <property type="protein sequence ID" value="KAJ1960422.1"/>
    <property type="molecule type" value="Genomic_DNA"/>
</dbReference>
<comment type="subcellular location">
    <subcellularLocation>
        <location evidence="1">Nucleus</location>
    </subcellularLocation>
</comment>
<evidence type="ECO:0000256" key="1">
    <source>
        <dbReference type="ARBA" id="ARBA00004123"/>
    </source>
</evidence>
<dbReference type="GO" id="GO:0005634">
    <property type="term" value="C:nucleus"/>
    <property type="evidence" value="ECO:0007669"/>
    <property type="project" value="UniProtKB-SubCell"/>
</dbReference>
<keyword evidence="3" id="KW-0698">rRNA processing</keyword>
<feature type="compositionally biased region" description="Polar residues" evidence="6">
    <location>
        <begin position="79"/>
        <end position="104"/>
    </location>
</feature>
<feature type="region of interest" description="Disordered" evidence="6">
    <location>
        <begin position="26"/>
        <end position="172"/>
    </location>
</feature>
<gene>
    <name evidence="7" type="ORF">IWQ62_004239</name>
</gene>
<comment type="caution">
    <text evidence="7">The sequence shown here is derived from an EMBL/GenBank/DDBJ whole genome shotgun (WGS) entry which is preliminary data.</text>
</comment>
<proteinExistence type="predicted"/>
<dbReference type="GO" id="GO:0005732">
    <property type="term" value="C:sno(s)RNA-containing ribonucleoprotein complex"/>
    <property type="evidence" value="ECO:0007669"/>
    <property type="project" value="InterPro"/>
</dbReference>
<evidence type="ECO:0000313" key="7">
    <source>
        <dbReference type="EMBL" id="KAJ1960422.1"/>
    </source>
</evidence>
<dbReference type="AlphaFoldDB" id="A0A9W8AL97"/>
<keyword evidence="8" id="KW-1185">Reference proteome</keyword>
<evidence type="ECO:0000256" key="3">
    <source>
        <dbReference type="ARBA" id="ARBA00022552"/>
    </source>
</evidence>
<evidence type="ECO:0000313" key="8">
    <source>
        <dbReference type="Proteomes" id="UP001150925"/>
    </source>
</evidence>
<dbReference type="OrthoDB" id="21550at2759"/>
<dbReference type="GO" id="GO:0006364">
    <property type="term" value="P:rRNA processing"/>
    <property type="evidence" value="ECO:0007669"/>
    <property type="project" value="UniProtKB-KW"/>
</dbReference>
<feature type="compositionally biased region" description="Low complexity" evidence="6">
    <location>
        <begin position="161"/>
        <end position="171"/>
    </location>
</feature>
<keyword evidence="2" id="KW-0690">Ribosome biogenesis</keyword>
<protein>
    <submittedName>
        <fullName evidence="7">Uncharacterized protein</fullName>
    </submittedName>
</protein>
<sequence length="194" mass="20906">VAVGVKIFYLPDHTKEVSLTALSKLKGSDASNIYDEEVAENEVEFSDDEEEAKKRTQLRQRNRRSGKKSTRAHPPRHTSGPNSGGYTSSNPFTATSTPGHTSGPVNPFMASADHSVPVQGRGQVVSYDDLCPAPQFTSAPPTRPADPYRSAVPQPQPQQPPSQMATPAQSSNSYMSFLLSMVPGFSSRNPSSNS</sequence>
<dbReference type="InterPro" id="IPR040309">
    <property type="entry name" value="Naf1"/>
</dbReference>
<evidence type="ECO:0000256" key="4">
    <source>
        <dbReference type="ARBA" id="ARBA00022884"/>
    </source>
</evidence>
<keyword evidence="5" id="KW-0539">Nucleus</keyword>
<reference evidence="7" key="1">
    <citation type="submission" date="2022-07" db="EMBL/GenBank/DDBJ databases">
        <title>Phylogenomic reconstructions and comparative analyses of Kickxellomycotina fungi.</title>
        <authorList>
            <person name="Reynolds N.K."/>
            <person name="Stajich J.E."/>
            <person name="Barry K."/>
            <person name="Grigoriev I.V."/>
            <person name="Crous P."/>
            <person name="Smith M.E."/>
        </authorList>
    </citation>
    <scope>NUCLEOTIDE SEQUENCE</scope>
    <source>
        <strain evidence="7">RSA 1196</strain>
    </source>
</reference>
<evidence type="ECO:0000256" key="5">
    <source>
        <dbReference type="ARBA" id="ARBA00023242"/>
    </source>
</evidence>
<organism evidence="7 8">
    <name type="scientific">Dispira parvispora</name>
    <dbReference type="NCBI Taxonomy" id="1520584"/>
    <lineage>
        <taxon>Eukaryota</taxon>
        <taxon>Fungi</taxon>
        <taxon>Fungi incertae sedis</taxon>
        <taxon>Zoopagomycota</taxon>
        <taxon>Kickxellomycotina</taxon>
        <taxon>Dimargaritomycetes</taxon>
        <taxon>Dimargaritales</taxon>
        <taxon>Dimargaritaceae</taxon>
        <taxon>Dispira</taxon>
    </lineage>
</organism>
<name>A0A9W8AL97_9FUNG</name>
<evidence type="ECO:0000256" key="2">
    <source>
        <dbReference type="ARBA" id="ARBA00022517"/>
    </source>
</evidence>
<keyword evidence="4" id="KW-0694">RNA-binding</keyword>
<dbReference type="PANTHER" id="PTHR31633">
    <property type="entry name" value="H/ACA RIBONUCLEOPROTEIN COMPLEX NON-CORE SUBUNIT NAF1"/>
    <property type="match status" value="1"/>
</dbReference>
<feature type="compositionally biased region" description="Basic residues" evidence="6">
    <location>
        <begin position="55"/>
        <end position="76"/>
    </location>
</feature>
<dbReference type="PANTHER" id="PTHR31633:SF1">
    <property type="entry name" value="H_ACA RIBONUCLEOPROTEIN COMPLEX NON-CORE SUBUNIT NAF1"/>
    <property type="match status" value="1"/>
</dbReference>
<dbReference type="GO" id="GO:0003723">
    <property type="term" value="F:RNA binding"/>
    <property type="evidence" value="ECO:0007669"/>
    <property type="project" value="UniProtKB-KW"/>
</dbReference>
<feature type="compositionally biased region" description="Acidic residues" evidence="6">
    <location>
        <begin position="34"/>
        <end position="50"/>
    </location>
</feature>
<feature type="non-terminal residue" evidence="7">
    <location>
        <position position="1"/>
    </location>
</feature>
<dbReference type="GO" id="GO:0000493">
    <property type="term" value="P:box H/ACA snoRNP assembly"/>
    <property type="evidence" value="ECO:0007669"/>
    <property type="project" value="InterPro"/>
</dbReference>
<dbReference type="Proteomes" id="UP001150925">
    <property type="component" value="Unassembled WGS sequence"/>
</dbReference>
<evidence type="ECO:0000256" key="6">
    <source>
        <dbReference type="SAM" id="MobiDB-lite"/>
    </source>
</evidence>
<accession>A0A9W8AL97</accession>